<dbReference type="Gene3D" id="3.40.50.150">
    <property type="entry name" value="Vaccinia Virus protein VP39"/>
    <property type="match status" value="1"/>
</dbReference>
<keyword evidence="3" id="KW-1185">Reference proteome</keyword>
<dbReference type="GO" id="GO:0008168">
    <property type="term" value="F:methyltransferase activity"/>
    <property type="evidence" value="ECO:0007669"/>
    <property type="project" value="UniProtKB-KW"/>
</dbReference>
<dbReference type="AlphaFoldDB" id="A0A5N6TP79"/>
<evidence type="ECO:0000313" key="3">
    <source>
        <dbReference type="Proteomes" id="UP000325780"/>
    </source>
</evidence>
<feature type="region of interest" description="Disordered" evidence="1">
    <location>
        <begin position="1"/>
        <end position="25"/>
    </location>
</feature>
<dbReference type="PANTHER" id="PTHR43591">
    <property type="entry name" value="METHYLTRANSFERASE"/>
    <property type="match status" value="1"/>
</dbReference>
<sequence>MAQENRTLEVNHLDADSSYGDDDSVESEWTSLRSSVMNYPYENGRRYHAYHEGAYWGPNDEKAMEQLELGHHVFNLMLDGSLYLSPIPEDVDRVLDVGTGTGIWAIEFADTHPSATVIGTDLSPIQPTWVPPNVHFEIDDCCDEWIYRKDSFDFIHVRGLYGCIADWDHFYRQTFDHLKRGSYLEQVEVSMEPKSDDGSTKGTIFEEWGQVLLEAGDAFGKTLRTLDEAKERMVRAGFVDVQERRFKCPIGPWAKDAKLKAMGKYNLLQWEAGIEGWSMKLLTKFLKWSREEVEVYLARMRKGLRDDDIHAYQEKVVVYGRKPVQN</sequence>
<evidence type="ECO:0000313" key="2">
    <source>
        <dbReference type="EMBL" id="KAE8148100.1"/>
    </source>
</evidence>
<organism evidence="2 3">
    <name type="scientific">Aspergillus avenaceus</name>
    <dbReference type="NCBI Taxonomy" id="36643"/>
    <lineage>
        <taxon>Eukaryota</taxon>
        <taxon>Fungi</taxon>
        <taxon>Dikarya</taxon>
        <taxon>Ascomycota</taxon>
        <taxon>Pezizomycotina</taxon>
        <taxon>Eurotiomycetes</taxon>
        <taxon>Eurotiomycetidae</taxon>
        <taxon>Eurotiales</taxon>
        <taxon>Aspergillaceae</taxon>
        <taxon>Aspergillus</taxon>
        <taxon>Aspergillus subgen. Circumdati</taxon>
    </lineage>
</organism>
<evidence type="ECO:0000256" key="1">
    <source>
        <dbReference type="SAM" id="MobiDB-lite"/>
    </source>
</evidence>
<dbReference type="SUPFAM" id="SSF53335">
    <property type="entry name" value="S-adenosyl-L-methionine-dependent methyltransferases"/>
    <property type="match status" value="1"/>
</dbReference>
<proteinExistence type="predicted"/>
<gene>
    <name evidence="2" type="ORF">BDV25DRAFT_142106</name>
</gene>
<name>A0A5N6TP79_ASPAV</name>
<accession>A0A5N6TP79</accession>
<dbReference type="EMBL" id="ML742175">
    <property type="protein sequence ID" value="KAE8148100.1"/>
    <property type="molecule type" value="Genomic_DNA"/>
</dbReference>
<dbReference type="GO" id="GO:0032259">
    <property type="term" value="P:methylation"/>
    <property type="evidence" value="ECO:0007669"/>
    <property type="project" value="UniProtKB-KW"/>
</dbReference>
<dbReference type="Pfam" id="PF13489">
    <property type="entry name" value="Methyltransf_23"/>
    <property type="match status" value="1"/>
</dbReference>
<keyword evidence="2" id="KW-0808">Transferase</keyword>
<dbReference type="Proteomes" id="UP000325780">
    <property type="component" value="Unassembled WGS sequence"/>
</dbReference>
<dbReference type="InterPro" id="IPR029063">
    <property type="entry name" value="SAM-dependent_MTases_sf"/>
</dbReference>
<dbReference type="OrthoDB" id="2013972at2759"/>
<dbReference type="PANTHER" id="PTHR43591:SF10">
    <property type="entry name" value="ABC TRANSMEMBRANE TYPE-1 DOMAIN-CONTAINING PROTEIN-RELATED"/>
    <property type="match status" value="1"/>
</dbReference>
<keyword evidence="2" id="KW-0489">Methyltransferase</keyword>
<reference evidence="2 3" key="1">
    <citation type="submission" date="2019-04" db="EMBL/GenBank/DDBJ databases">
        <title>Friends and foes A comparative genomics study of 23 Aspergillus species from section Flavi.</title>
        <authorList>
            <consortium name="DOE Joint Genome Institute"/>
            <person name="Kjaerbolling I."/>
            <person name="Vesth T."/>
            <person name="Frisvad J.C."/>
            <person name="Nybo J.L."/>
            <person name="Theobald S."/>
            <person name="Kildgaard S."/>
            <person name="Isbrandt T."/>
            <person name="Kuo A."/>
            <person name="Sato A."/>
            <person name="Lyhne E.K."/>
            <person name="Kogle M.E."/>
            <person name="Wiebenga A."/>
            <person name="Kun R.S."/>
            <person name="Lubbers R.J."/>
            <person name="Makela M.R."/>
            <person name="Barry K."/>
            <person name="Chovatia M."/>
            <person name="Clum A."/>
            <person name="Daum C."/>
            <person name="Haridas S."/>
            <person name="He G."/>
            <person name="LaButti K."/>
            <person name="Lipzen A."/>
            <person name="Mondo S."/>
            <person name="Riley R."/>
            <person name="Salamov A."/>
            <person name="Simmons B.A."/>
            <person name="Magnuson J.K."/>
            <person name="Henrissat B."/>
            <person name="Mortensen U.H."/>
            <person name="Larsen T.O."/>
            <person name="Devries R.P."/>
            <person name="Grigoriev I.V."/>
            <person name="Machida M."/>
            <person name="Baker S.E."/>
            <person name="Andersen M.R."/>
        </authorList>
    </citation>
    <scope>NUCLEOTIDE SEQUENCE [LARGE SCALE GENOMIC DNA]</scope>
    <source>
        <strain evidence="2 3">IBT 18842</strain>
    </source>
</reference>
<protein>
    <submittedName>
        <fullName evidence="2">S-adenosyl-L-methionine-dependent methyltransferase</fullName>
    </submittedName>
</protein>
<feature type="compositionally biased region" description="Basic and acidic residues" evidence="1">
    <location>
        <begin position="1"/>
        <end position="15"/>
    </location>
</feature>
<dbReference type="CDD" id="cd02440">
    <property type="entry name" value="AdoMet_MTases"/>
    <property type="match status" value="1"/>
</dbReference>